<feature type="binding site" evidence="2">
    <location>
        <position position="7"/>
    </location>
    <ligand>
        <name>prephenate</name>
        <dbReference type="ChEBI" id="CHEBI:29934"/>
    </ligand>
</feature>
<sequence length="122" mass="13255">MAIRSVRGAITIDADGPDDVRDAVHELLTAIVEANGIAVDDVVSMLFSCTPDISSIYPGAPARDMGFVHCGIMCLQEMDVWGGLPSCIRVMLLIETDKAQKDIVHIYLRDAKQLRPDLSGEN</sequence>
<dbReference type="SUPFAM" id="SSF55298">
    <property type="entry name" value="YjgF-like"/>
    <property type="match status" value="1"/>
</dbReference>
<dbReference type="GO" id="GO:0004106">
    <property type="term" value="F:chorismate mutase activity"/>
    <property type="evidence" value="ECO:0007669"/>
    <property type="project" value="UniProtKB-UniRule"/>
</dbReference>
<name>F3ZZ30_MAHA5</name>
<dbReference type="PANTHER" id="PTHR21164:SF0">
    <property type="entry name" value="CHORISMATE MUTASE AROH"/>
    <property type="match status" value="1"/>
</dbReference>
<dbReference type="UniPathway" id="UPA00120">
    <property type="reaction ID" value="UER00203"/>
</dbReference>
<dbReference type="CDD" id="cd02185">
    <property type="entry name" value="AroH"/>
    <property type="match status" value="1"/>
</dbReference>
<keyword evidence="5" id="KW-1185">Reference proteome</keyword>
<dbReference type="GO" id="GO:0046417">
    <property type="term" value="P:chorismate metabolic process"/>
    <property type="evidence" value="ECO:0007669"/>
    <property type="project" value="TreeGrafter"/>
</dbReference>
<dbReference type="PANTHER" id="PTHR21164">
    <property type="entry name" value="CHORISMATE MUTASE"/>
    <property type="match status" value="1"/>
</dbReference>
<organism evidence="4 5">
    <name type="scientific">Mahella australiensis (strain DSM 15567 / CIP 107919 / 50-1 BON)</name>
    <dbReference type="NCBI Taxonomy" id="697281"/>
    <lineage>
        <taxon>Bacteria</taxon>
        <taxon>Bacillati</taxon>
        <taxon>Bacillota</taxon>
        <taxon>Clostridia</taxon>
        <taxon>Thermoanaerobacterales</taxon>
        <taxon>Thermoanaerobacterales Family IV. Incertae Sedis</taxon>
        <taxon>Mahella</taxon>
    </lineage>
</organism>
<evidence type="ECO:0000256" key="3">
    <source>
        <dbReference type="PROSITE-ProRule" id="PRU00514"/>
    </source>
</evidence>
<dbReference type="NCBIfam" id="TIGR01796">
    <property type="entry name" value="CM_mono_aroH"/>
    <property type="match status" value="1"/>
</dbReference>
<comment type="catalytic activity">
    <reaction evidence="3">
        <text>chorismate = prephenate</text>
        <dbReference type="Rhea" id="RHEA:13897"/>
        <dbReference type="ChEBI" id="CHEBI:29748"/>
        <dbReference type="ChEBI" id="CHEBI:29934"/>
        <dbReference type="EC" id="5.4.99.5"/>
    </reaction>
</comment>
<dbReference type="PROSITE" id="PS51167">
    <property type="entry name" value="CHORISMATE_MUT_1"/>
    <property type="match status" value="1"/>
</dbReference>
<evidence type="ECO:0000313" key="5">
    <source>
        <dbReference type="Proteomes" id="UP000008457"/>
    </source>
</evidence>
<dbReference type="InterPro" id="IPR008243">
    <property type="entry name" value="Chorismate_mutase_AroH"/>
</dbReference>
<feature type="binding site" evidence="2">
    <location>
        <position position="89"/>
    </location>
    <ligand>
        <name>prephenate</name>
        <dbReference type="ChEBI" id="CHEBI:29934"/>
    </ligand>
</feature>
<dbReference type="Gene3D" id="3.30.1330.40">
    <property type="entry name" value="RutC-like"/>
    <property type="match status" value="1"/>
</dbReference>
<dbReference type="EMBL" id="CP002360">
    <property type="protein sequence ID" value="AEE96789.1"/>
    <property type="molecule type" value="Genomic_DNA"/>
</dbReference>
<dbReference type="GO" id="GO:0009073">
    <property type="term" value="P:aromatic amino acid family biosynthetic process"/>
    <property type="evidence" value="ECO:0007669"/>
    <property type="project" value="UniProtKB-UniRule"/>
</dbReference>
<dbReference type="AlphaFoldDB" id="F3ZZ30"/>
<protein>
    <recommendedName>
        <fullName evidence="1 3">chorismate mutase</fullName>
        <ecNumber evidence="1 3">5.4.99.5</ecNumber>
    </recommendedName>
</protein>
<dbReference type="InterPro" id="IPR035959">
    <property type="entry name" value="RutC-like_sf"/>
</dbReference>
<keyword evidence="3" id="KW-0413">Isomerase</keyword>
<evidence type="ECO:0000256" key="1">
    <source>
        <dbReference type="NCBIfam" id="TIGR01796"/>
    </source>
</evidence>
<evidence type="ECO:0000313" key="4">
    <source>
        <dbReference type="EMBL" id="AEE96789.1"/>
    </source>
</evidence>
<dbReference type="EC" id="5.4.99.5" evidence="1 3"/>
<reference evidence="5" key="1">
    <citation type="submission" date="2010-11" db="EMBL/GenBank/DDBJ databases">
        <title>The complete genome of Mahella australiensis DSM 15567.</title>
        <authorList>
            <consortium name="US DOE Joint Genome Institute (JGI-PGF)"/>
            <person name="Lucas S."/>
            <person name="Copeland A."/>
            <person name="Lapidus A."/>
            <person name="Bruce D."/>
            <person name="Goodwin L."/>
            <person name="Pitluck S."/>
            <person name="Kyrpides N."/>
            <person name="Mavromatis K."/>
            <person name="Pagani I."/>
            <person name="Ivanova N."/>
            <person name="Teshima H."/>
            <person name="Brettin T."/>
            <person name="Detter J.C."/>
            <person name="Han C."/>
            <person name="Tapia R."/>
            <person name="Land M."/>
            <person name="Hauser L."/>
            <person name="Markowitz V."/>
            <person name="Cheng J.-F."/>
            <person name="Hugenholtz P."/>
            <person name="Woyke T."/>
            <person name="Wu D."/>
            <person name="Spring S."/>
            <person name="Pukall R."/>
            <person name="Steenblock K."/>
            <person name="Schneider S."/>
            <person name="Klenk H.-P."/>
            <person name="Eisen J.A."/>
        </authorList>
    </citation>
    <scope>NUCLEOTIDE SEQUENCE [LARGE SCALE GENOMIC DNA]</scope>
    <source>
        <strain evidence="5">DSM 15567 / CIP 107919 / 50-1 BON</strain>
    </source>
</reference>
<gene>
    <name evidence="4" type="ordered locus">Mahau_1601</name>
</gene>
<dbReference type="GO" id="GO:0008652">
    <property type="term" value="P:amino acid biosynthetic process"/>
    <property type="evidence" value="ECO:0007669"/>
    <property type="project" value="UniProtKB-UniRule"/>
</dbReference>
<dbReference type="KEGG" id="mas:Mahau_1601"/>
<reference evidence="4 5" key="2">
    <citation type="journal article" date="2011" name="Stand. Genomic Sci.">
        <title>Complete genome sequence of Mahella australiensis type strain (50-1 BON).</title>
        <authorList>
            <person name="Sikorski J."/>
            <person name="Teshima H."/>
            <person name="Nolan M."/>
            <person name="Lucas S."/>
            <person name="Hammon N."/>
            <person name="Deshpande S."/>
            <person name="Cheng J.F."/>
            <person name="Pitluck S."/>
            <person name="Liolios K."/>
            <person name="Pagani I."/>
            <person name="Ivanova N."/>
            <person name="Huntemann M."/>
            <person name="Mavromatis K."/>
            <person name="Ovchinikova G."/>
            <person name="Pati A."/>
            <person name="Tapia R."/>
            <person name="Han C."/>
            <person name="Goodwin L."/>
            <person name="Chen A."/>
            <person name="Palaniappan K."/>
            <person name="Land M."/>
            <person name="Hauser L."/>
            <person name="Ngatchou-Djao O.D."/>
            <person name="Rohde M."/>
            <person name="Pukall R."/>
            <person name="Spring S."/>
            <person name="Abt B."/>
            <person name="Goker M."/>
            <person name="Detter J.C."/>
            <person name="Woyke T."/>
            <person name="Bristow J."/>
            <person name="Markowitz V."/>
            <person name="Hugenholtz P."/>
            <person name="Eisen J.A."/>
            <person name="Kyrpides N.C."/>
            <person name="Klenk H.P."/>
            <person name="Lapidus A."/>
        </authorList>
    </citation>
    <scope>NUCLEOTIDE SEQUENCE [LARGE SCALE GENOMIC DNA]</scope>
    <source>
        <strain evidence="5">DSM 15567 / CIP 107919 / 50-1 BON</strain>
    </source>
</reference>
<dbReference type="Proteomes" id="UP000008457">
    <property type="component" value="Chromosome"/>
</dbReference>
<feature type="binding site" evidence="2">
    <location>
        <position position="107"/>
    </location>
    <ligand>
        <name>prephenate</name>
        <dbReference type="ChEBI" id="CHEBI:29934"/>
    </ligand>
</feature>
<dbReference type="eggNOG" id="COG4401">
    <property type="taxonomic scope" value="Bacteria"/>
</dbReference>
<evidence type="ECO:0000256" key="2">
    <source>
        <dbReference type="PIRSR" id="PIRSR005965-1"/>
    </source>
</evidence>
<dbReference type="HOGENOM" id="CLU_133236_1_0_9"/>
<dbReference type="Pfam" id="PF07736">
    <property type="entry name" value="CM_1"/>
    <property type="match status" value="1"/>
</dbReference>
<dbReference type="PIRSF" id="PIRSF005965">
    <property type="entry name" value="Chor_mut_AroH"/>
    <property type="match status" value="1"/>
</dbReference>
<keyword evidence="2 3" id="KW-0057">Aromatic amino acid biosynthesis</keyword>
<keyword evidence="2 3" id="KW-0028">Amino-acid biosynthesis</keyword>
<dbReference type="STRING" id="697281.Mahau_1601"/>
<accession>F3ZZ30</accession>
<proteinExistence type="predicted"/>
<dbReference type="RefSeq" id="WP_013781218.1">
    <property type="nucleotide sequence ID" value="NC_015520.1"/>
</dbReference>